<feature type="compositionally biased region" description="Basic and acidic residues" evidence="1">
    <location>
        <begin position="233"/>
        <end position="250"/>
    </location>
</feature>
<dbReference type="STRING" id="946362.F2UN22"/>
<dbReference type="GeneID" id="16070015"/>
<dbReference type="KEGG" id="sre:PTSG_09219"/>
<feature type="region of interest" description="Disordered" evidence="1">
    <location>
        <begin position="619"/>
        <end position="677"/>
    </location>
</feature>
<dbReference type="OMA" id="IDTRNHQ"/>
<dbReference type="EMBL" id="GL832983">
    <property type="protein sequence ID" value="EGD78521.1"/>
    <property type="molecule type" value="Genomic_DNA"/>
</dbReference>
<feature type="region of interest" description="Disordered" evidence="1">
    <location>
        <begin position="1"/>
        <end position="31"/>
    </location>
</feature>
<sequence>MQPDSIFSAAGQANAASMPARQASSSSSSSSSSILHLNLFCDGFASPISSPLRALMYSAVQASVVATTPTRSSPDQGDDGASLLPSLPSLTYPLPANLSSVPPPTNFFDLPLPLWSPHNTFELQGPLLDASLDDSFELFVDLPPITGSDDDDGGYNDYEPQHRATPPLQHQQQGHTNKQMQQHQQQGHANQQQQQQESQMLEVPLIDMTQHQRPNHHPHQEVQHVQMHQVRQVRQEMARIDTRNHQHQQQDHTNQQQQQQQESQMLEVPLIDMTQHKRPNHHPHQEVQHVQMHQVRQVRQEMAHIDTRNHQHQQQDHTNQQMQQQESQMLEVPLIDMTQHQRPNHHPHQEVQHVQMHQVRQVRQEMAHIDTRNHQQQQHGHTNQQQQQQESQMLEVPLIDMTQHQRPEHHPHQEMQHVQMQQMHQVRQEMARMDTRNHQHQQQGRNSQQMQHVHNDVTQYQRPDHHTQRQQTQRVQVQQVQHVQQLLGHSSNGQHQQANHVHVHHHHVHHVHVQQDSVQHHQHHHYQQQQQQHRHHQQSVFQQGQERLLHDDGRPARKRAHLSLSFAQQVYLAQQQRQQQQQQQQQQQHQQQLAVAAARAYTAPAPPFQAVQPMLVQAATQAGQHGQRDQTSVPQQASLEQQQQASLEQQQPASLEQQQKQERLKRRRAKKKDTEQVRRDAINAHVDELSRIVLPENASAILRRSYRAVVMTCVVYAFTKADPGFFELANMHRQRVRKEQLTAAFVRQVLPECAHADACTTPSQRRLQALTGDNKRTEYEGIVYDRLAALVSPEENEHARILRAARDRITSDGCRLTEQELIEVAELLGERKQG</sequence>
<feature type="compositionally biased region" description="Low complexity" evidence="1">
    <location>
        <begin position="634"/>
        <end position="658"/>
    </location>
</feature>
<feature type="compositionally biased region" description="Basic residues" evidence="1">
    <location>
        <begin position="501"/>
        <end position="512"/>
    </location>
</feature>
<evidence type="ECO:0000256" key="1">
    <source>
        <dbReference type="SAM" id="MobiDB-lite"/>
    </source>
</evidence>
<feature type="compositionally biased region" description="Low complexity" evidence="1">
    <location>
        <begin position="169"/>
        <end position="197"/>
    </location>
</feature>
<feature type="compositionally biased region" description="Low complexity" evidence="1">
    <location>
        <begin position="251"/>
        <end position="263"/>
    </location>
</feature>
<evidence type="ECO:0008006" key="4">
    <source>
        <dbReference type="Google" id="ProtNLM"/>
    </source>
</evidence>
<reference evidence="2" key="1">
    <citation type="submission" date="2009-08" db="EMBL/GenBank/DDBJ databases">
        <title>Annotation of Salpingoeca rosetta.</title>
        <authorList>
            <consortium name="The Broad Institute Genome Sequencing Platform"/>
            <person name="Russ C."/>
            <person name="Cuomo C."/>
            <person name="Burger G."/>
            <person name="Gray M.W."/>
            <person name="Holland P.W.H."/>
            <person name="King N."/>
            <person name="Lang F.B.F."/>
            <person name="Roger A.J."/>
            <person name="Ruiz-Trillo I."/>
            <person name="Young S.K."/>
            <person name="Zeng Q."/>
            <person name="Gargeya S."/>
            <person name="Alvarado L."/>
            <person name="Berlin A."/>
            <person name="Chapman S.B."/>
            <person name="Chen Z."/>
            <person name="Freedman E."/>
            <person name="Gellesch M."/>
            <person name="Goldberg J."/>
            <person name="Griggs A."/>
            <person name="Gujja S."/>
            <person name="Heilman E."/>
            <person name="Heiman D."/>
            <person name="Howarth C."/>
            <person name="Mehta T."/>
            <person name="Neiman D."/>
            <person name="Pearson M."/>
            <person name="Roberts A."/>
            <person name="Saif S."/>
            <person name="Shea T."/>
            <person name="Shenoy N."/>
            <person name="Sisk P."/>
            <person name="Stolte C."/>
            <person name="Sykes S."/>
            <person name="White J."/>
            <person name="Yandava C."/>
            <person name="Haas B."/>
            <person name="Nusbaum C."/>
            <person name="Birren B."/>
        </authorList>
    </citation>
    <scope>NUCLEOTIDE SEQUENCE [LARGE SCALE GENOMIC DNA]</scope>
    <source>
        <strain evidence="2">ATCC 50818</strain>
    </source>
</reference>
<feature type="compositionally biased region" description="Polar residues" evidence="1">
    <location>
        <begin position="619"/>
        <end position="633"/>
    </location>
</feature>
<proteinExistence type="predicted"/>
<evidence type="ECO:0000313" key="2">
    <source>
        <dbReference type="EMBL" id="EGD78521.1"/>
    </source>
</evidence>
<feature type="compositionally biased region" description="Low complexity" evidence="1">
    <location>
        <begin position="374"/>
        <end position="390"/>
    </location>
</feature>
<dbReference type="AlphaFoldDB" id="F2UN22"/>
<keyword evidence="3" id="KW-1185">Reference proteome</keyword>
<feature type="region of interest" description="Disordered" evidence="1">
    <location>
        <begin position="212"/>
        <end position="263"/>
    </location>
</feature>
<feature type="region of interest" description="Disordered" evidence="1">
    <location>
        <begin position="370"/>
        <end position="390"/>
    </location>
</feature>
<feature type="compositionally biased region" description="Basic residues" evidence="1">
    <location>
        <begin position="520"/>
        <end position="537"/>
    </location>
</feature>
<feature type="compositionally biased region" description="Low complexity" evidence="1">
    <location>
        <begin position="440"/>
        <end position="452"/>
    </location>
</feature>
<organism evidence="3">
    <name type="scientific">Salpingoeca rosetta (strain ATCC 50818 / BSB-021)</name>
    <dbReference type="NCBI Taxonomy" id="946362"/>
    <lineage>
        <taxon>Eukaryota</taxon>
        <taxon>Choanoflagellata</taxon>
        <taxon>Craspedida</taxon>
        <taxon>Salpingoecidae</taxon>
        <taxon>Salpingoeca</taxon>
    </lineage>
</organism>
<feature type="compositionally biased region" description="Low complexity" evidence="1">
    <location>
        <begin position="469"/>
        <end position="485"/>
    </location>
</feature>
<feature type="region of interest" description="Disordered" evidence="1">
    <location>
        <begin position="143"/>
        <end position="197"/>
    </location>
</feature>
<dbReference type="InParanoid" id="F2UN22"/>
<feature type="compositionally biased region" description="Low complexity" evidence="1">
    <location>
        <begin position="223"/>
        <end position="232"/>
    </location>
</feature>
<dbReference type="RefSeq" id="XP_004989470.1">
    <property type="nucleotide sequence ID" value="XM_004989413.1"/>
</dbReference>
<evidence type="ECO:0000313" key="3">
    <source>
        <dbReference type="Proteomes" id="UP000007799"/>
    </source>
</evidence>
<dbReference type="Proteomes" id="UP000007799">
    <property type="component" value="Unassembled WGS sequence"/>
</dbReference>
<gene>
    <name evidence="2" type="ORF">PTSG_09219</name>
</gene>
<feature type="region of interest" description="Disordered" evidence="1">
    <location>
        <begin position="432"/>
        <end position="544"/>
    </location>
</feature>
<accession>F2UN22</accession>
<protein>
    <recommendedName>
        <fullName evidence="4">BHLH domain-containing protein</fullName>
    </recommendedName>
</protein>
<name>F2UN22_SALR5</name>